<reference evidence="2" key="1">
    <citation type="journal article" date="2019" name="Int. J. Syst. Evol. Microbiol.">
        <title>The Global Catalogue of Microorganisms (GCM) 10K type strain sequencing project: providing services to taxonomists for standard genome sequencing and annotation.</title>
        <authorList>
            <consortium name="The Broad Institute Genomics Platform"/>
            <consortium name="The Broad Institute Genome Sequencing Center for Infectious Disease"/>
            <person name="Wu L."/>
            <person name="Ma J."/>
        </authorList>
    </citation>
    <scope>NUCLEOTIDE SEQUENCE [LARGE SCALE GENOMIC DNA]</scope>
    <source>
        <strain evidence="2">CECT 7131</strain>
    </source>
</reference>
<name>A0ABT8A4E4_9PROT</name>
<organism evidence="1 2">
    <name type="scientific">Paeniroseomonas aquatica</name>
    <dbReference type="NCBI Taxonomy" id="373043"/>
    <lineage>
        <taxon>Bacteria</taxon>
        <taxon>Pseudomonadati</taxon>
        <taxon>Pseudomonadota</taxon>
        <taxon>Alphaproteobacteria</taxon>
        <taxon>Acetobacterales</taxon>
        <taxon>Acetobacteraceae</taxon>
        <taxon>Paeniroseomonas</taxon>
    </lineage>
</organism>
<comment type="caution">
    <text evidence="1">The sequence shown here is derived from an EMBL/GenBank/DDBJ whole genome shotgun (WGS) entry which is preliminary data.</text>
</comment>
<sequence>MHDIELIAFVFGILFSELGAVMMPVALATTAVAAAANVQFEPVAV</sequence>
<dbReference type="RefSeq" id="WP_290316466.1">
    <property type="nucleotide sequence ID" value="NZ_JAUFPN010000108.1"/>
</dbReference>
<evidence type="ECO:0000313" key="1">
    <source>
        <dbReference type="EMBL" id="MDN3564662.1"/>
    </source>
</evidence>
<proteinExistence type="predicted"/>
<evidence type="ECO:0008006" key="3">
    <source>
        <dbReference type="Google" id="ProtNLM"/>
    </source>
</evidence>
<dbReference type="EMBL" id="JAUFPN010000108">
    <property type="protein sequence ID" value="MDN3564662.1"/>
    <property type="molecule type" value="Genomic_DNA"/>
</dbReference>
<protein>
    <recommendedName>
        <fullName evidence="3">DedA family protein</fullName>
    </recommendedName>
</protein>
<dbReference type="Proteomes" id="UP001529369">
    <property type="component" value="Unassembled WGS sequence"/>
</dbReference>
<evidence type="ECO:0000313" key="2">
    <source>
        <dbReference type="Proteomes" id="UP001529369"/>
    </source>
</evidence>
<accession>A0ABT8A4E4</accession>
<keyword evidence="2" id="KW-1185">Reference proteome</keyword>
<gene>
    <name evidence="1" type="ORF">QWZ14_09825</name>
</gene>